<proteinExistence type="predicted"/>
<dbReference type="InterPro" id="IPR010260">
    <property type="entry name" value="AlpA"/>
</dbReference>
<dbReference type="Pfam" id="PF05930">
    <property type="entry name" value="Phage_AlpA"/>
    <property type="match status" value="1"/>
</dbReference>
<evidence type="ECO:0000313" key="2">
    <source>
        <dbReference type="Proteomes" id="UP000000748"/>
    </source>
</evidence>
<dbReference type="KEGG" id="ecq:ECED1_0280"/>
<accession>B7MQ82</accession>
<sequence length="82" mass="9749">MIYQEGSMWLPLTDEQRLVILKAYGIECDRLVREKERYEITSISRTQAWKLEREGTFPPRKSIGKKSCGWLLSDLLCWIQTR</sequence>
<dbReference type="EMBL" id="CU928162">
    <property type="protein sequence ID" value="CAR06494.1"/>
    <property type="molecule type" value="Genomic_DNA"/>
</dbReference>
<protein>
    <submittedName>
        <fullName evidence="1">AlpA-family regulatory protein from prophage</fullName>
    </submittedName>
</protein>
<dbReference type="Gene3D" id="1.10.238.160">
    <property type="match status" value="1"/>
</dbReference>
<dbReference type="HOGENOM" id="CLU_140176_6_0_6"/>
<evidence type="ECO:0000313" key="1">
    <source>
        <dbReference type="EMBL" id="CAR06494.1"/>
    </source>
</evidence>
<dbReference type="Proteomes" id="UP000000748">
    <property type="component" value="Chromosome"/>
</dbReference>
<reference evidence="2" key="1">
    <citation type="journal article" date="2009" name="PLoS Genet.">
        <title>Organised genome dynamics in the Escherichia coli species results in highly diverse adaptive paths.</title>
        <authorList>
            <person name="Touchon M."/>
            <person name="Hoede C."/>
            <person name="Tenaillon O."/>
            <person name="Barbe V."/>
            <person name="Baeriswyl S."/>
            <person name="Bidet P."/>
            <person name="Bingen E."/>
            <person name="Bonacorsi S."/>
            <person name="Bouchier C."/>
            <person name="Bouvet O."/>
            <person name="Calteau A."/>
            <person name="Chiapello H."/>
            <person name="Clermont O."/>
            <person name="Cruveiller S."/>
            <person name="Danchin A."/>
            <person name="Diard M."/>
            <person name="Dossat C."/>
            <person name="Karoui M.E."/>
            <person name="Frapy E."/>
            <person name="Garry L."/>
            <person name="Ghigo J.M."/>
            <person name="Gilles A.M."/>
            <person name="Johnson J."/>
            <person name="Le Bouguenec C."/>
            <person name="Lescat M."/>
            <person name="Mangenot S."/>
            <person name="Martinez-Jehanne V."/>
            <person name="Matic I."/>
            <person name="Nassif X."/>
            <person name="Oztas S."/>
            <person name="Petit M.A."/>
            <person name="Pichon C."/>
            <person name="Rouy Z."/>
            <person name="Ruf C.S."/>
            <person name="Schneider D."/>
            <person name="Tourret J."/>
            <person name="Vacherie B."/>
            <person name="Vallenet D."/>
            <person name="Medigue C."/>
            <person name="Rocha E.P.C."/>
            <person name="Denamur E."/>
        </authorList>
    </citation>
    <scope>NUCLEOTIDE SEQUENCE [LARGE SCALE GENOMIC DNA]</scope>
    <source>
        <strain evidence="2">ED1a</strain>
    </source>
</reference>
<name>B7MQ82_ECO81</name>
<dbReference type="AlphaFoldDB" id="B7MQ82"/>
<organism evidence="1 2">
    <name type="scientific">Escherichia coli O81 (strain ED1a)</name>
    <dbReference type="NCBI Taxonomy" id="585397"/>
    <lineage>
        <taxon>Bacteria</taxon>
        <taxon>Pseudomonadati</taxon>
        <taxon>Pseudomonadota</taxon>
        <taxon>Gammaproteobacteria</taxon>
        <taxon>Enterobacterales</taxon>
        <taxon>Enterobacteriaceae</taxon>
        <taxon>Escherichia</taxon>
    </lineage>
</organism>
<gene>
    <name evidence="1" type="ordered locus">ECED1_0280</name>
</gene>